<accession>J9DPP2</accession>
<name>J9DPP2_WUCBA</name>
<sequence>LHMLVLLCLAYVTTNVWTVQQKCHMEPTNRSFSGVLHISLRADIKQCKRECLIISSSQCS</sequence>
<comment type="caution">
    <text evidence="2">The sequence shown here is derived from an EMBL/GenBank/DDBJ whole genome shotgun (WGS) entry which is preliminary data.</text>
</comment>
<dbReference type="AlphaFoldDB" id="J9DPP2"/>
<evidence type="ECO:0008006" key="4">
    <source>
        <dbReference type="Google" id="ProtNLM"/>
    </source>
</evidence>
<gene>
    <name evidence="2" type="ORF">WUBG_17515</name>
</gene>
<proteinExistence type="predicted"/>
<reference evidence="3" key="1">
    <citation type="submission" date="2012-08" db="EMBL/GenBank/DDBJ databases">
        <title>The Genome Sequence of Wuchereria bancrofti.</title>
        <authorList>
            <person name="Nutman T.B."/>
            <person name="Fink D.L."/>
            <person name="Russ C."/>
            <person name="Young S."/>
            <person name="Zeng Q."/>
            <person name="Koehrsen M."/>
            <person name="Alvarado L."/>
            <person name="Berlin A."/>
            <person name="Chapman S.B."/>
            <person name="Chen Z."/>
            <person name="Freedman E."/>
            <person name="Gellesch M."/>
            <person name="Goldberg J."/>
            <person name="Griggs A."/>
            <person name="Gujja S."/>
            <person name="Heilman E.R."/>
            <person name="Heiman D."/>
            <person name="Hepburn T."/>
            <person name="Howarth C."/>
            <person name="Jen D."/>
            <person name="Larson L."/>
            <person name="Lewis B."/>
            <person name="Mehta T."/>
            <person name="Park D."/>
            <person name="Pearson M."/>
            <person name="Roberts A."/>
            <person name="Saif S."/>
            <person name="Shea T."/>
            <person name="Shenoy N."/>
            <person name="Sisk P."/>
            <person name="Stolte C."/>
            <person name="Sykes S."/>
            <person name="Walk T."/>
            <person name="White J."/>
            <person name="Yandava C."/>
            <person name="Haas B."/>
            <person name="Henn M.R."/>
            <person name="Nusbaum C."/>
            <person name="Birren B."/>
        </authorList>
    </citation>
    <scope>NUCLEOTIDE SEQUENCE [LARGE SCALE GENOMIC DNA]</scope>
    <source>
        <strain evidence="3">NA</strain>
    </source>
</reference>
<organism evidence="2 3">
    <name type="scientific">Wuchereria bancrofti</name>
    <dbReference type="NCBI Taxonomy" id="6293"/>
    <lineage>
        <taxon>Eukaryota</taxon>
        <taxon>Metazoa</taxon>
        <taxon>Ecdysozoa</taxon>
        <taxon>Nematoda</taxon>
        <taxon>Chromadorea</taxon>
        <taxon>Rhabditida</taxon>
        <taxon>Spirurina</taxon>
        <taxon>Spiruromorpha</taxon>
        <taxon>Filarioidea</taxon>
        <taxon>Onchocercidae</taxon>
        <taxon>Wuchereria</taxon>
    </lineage>
</organism>
<feature type="chain" id="PRO_5003822211" description="Apple domain-containing protein" evidence="1">
    <location>
        <begin position="19"/>
        <end position="60"/>
    </location>
</feature>
<feature type="non-terminal residue" evidence="2">
    <location>
        <position position="1"/>
    </location>
</feature>
<dbReference type="Proteomes" id="UP000004810">
    <property type="component" value="Unassembled WGS sequence"/>
</dbReference>
<protein>
    <recommendedName>
        <fullName evidence="4">Apple domain-containing protein</fullName>
    </recommendedName>
</protein>
<evidence type="ECO:0000256" key="1">
    <source>
        <dbReference type="SAM" id="SignalP"/>
    </source>
</evidence>
<dbReference type="EMBL" id="ADBV01018222">
    <property type="protein sequence ID" value="EJW71578.1"/>
    <property type="molecule type" value="Genomic_DNA"/>
</dbReference>
<feature type="signal peptide" evidence="1">
    <location>
        <begin position="1"/>
        <end position="18"/>
    </location>
</feature>
<keyword evidence="1" id="KW-0732">Signal</keyword>
<evidence type="ECO:0000313" key="3">
    <source>
        <dbReference type="Proteomes" id="UP000004810"/>
    </source>
</evidence>
<evidence type="ECO:0000313" key="2">
    <source>
        <dbReference type="EMBL" id="EJW71578.1"/>
    </source>
</evidence>